<name>A0A8C5WU02_LATLA</name>
<dbReference type="Gene3D" id="3.30.70.270">
    <property type="match status" value="1"/>
</dbReference>
<evidence type="ECO:0000256" key="2">
    <source>
        <dbReference type="ARBA" id="ARBA00022679"/>
    </source>
</evidence>
<dbReference type="GO" id="GO:0003887">
    <property type="term" value="F:DNA-directed DNA polymerase activity"/>
    <property type="evidence" value="ECO:0007669"/>
    <property type="project" value="TreeGrafter"/>
</dbReference>
<proteinExistence type="predicted"/>
<evidence type="ECO:0000313" key="6">
    <source>
        <dbReference type="Proteomes" id="UP000694406"/>
    </source>
</evidence>
<evidence type="ECO:0000313" key="5">
    <source>
        <dbReference type="Ensembl" id="ENSLLTP00000012874.1"/>
    </source>
</evidence>
<reference evidence="5" key="1">
    <citation type="submission" date="2025-08" db="UniProtKB">
        <authorList>
            <consortium name="Ensembl"/>
        </authorList>
    </citation>
    <scope>IDENTIFICATION</scope>
</reference>
<dbReference type="GO" id="GO:0006281">
    <property type="term" value="P:DNA repair"/>
    <property type="evidence" value="ECO:0007669"/>
    <property type="project" value="InterPro"/>
</dbReference>
<dbReference type="FunFam" id="3.40.1170.60:FF:000006">
    <property type="entry name" value="DNA polymerase iota"/>
    <property type="match status" value="1"/>
</dbReference>
<dbReference type="InterPro" id="IPR043128">
    <property type="entry name" value="Rev_trsase/Diguanyl_cyclase"/>
</dbReference>
<dbReference type="Gene3D" id="3.40.1170.60">
    <property type="match status" value="1"/>
</dbReference>
<gene>
    <name evidence="5" type="primary">POLI</name>
</gene>
<dbReference type="AlphaFoldDB" id="A0A8C5WU02"/>
<dbReference type="InterPro" id="IPR017961">
    <property type="entry name" value="DNA_pol_Y-fam_little_finger"/>
</dbReference>
<dbReference type="InterPro" id="IPR001126">
    <property type="entry name" value="UmuC"/>
</dbReference>
<dbReference type="FunFam" id="3.30.1490.100:FF:000003">
    <property type="entry name" value="Polymerase (DNA directed) iota"/>
    <property type="match status" value="1"/>
</dbReference>
<reference evidence="5" key="2">
    <citation type="submission" date="2025-09" db="UniProtKB">
        <authorList>
            <consortium name="Ensembl"/>
        </authorList>
    </citation>
    <scope>IDENTIFICATION</scope>
</reference>
<feature type="compositionally biased region" description="Polar residues" evidence="3">
    <location>
        <begin position="503"/>
        <end position="513"/>
    </location>
</feature>
<dbReference type="Proteomes" id="UP000694406">
    <property type="component" value="Unplaced"/>
</dbReference>
<accession>A0A8C5WU02</accession>
<dbReference type="PANTHER" id="PTHR46404">
    <property type="entry name" value="DNA POLYMERASE IOTA"/>
    <property type="match status" value="1"/>
</dbReference>
<sequence length="581" mass="65332">MSNLFVGYHGQVVPKGNAWNRIIVHLDLDCFYAQVEMICNPELRSKPLGVQQKYLVVTCNYEARNLGVKKLMGVKEAKEMCPGLILVNGEDLTRYREFSYRVTELLKTFTPLVERLGFDENFVDITELVERRLTEWKKASLPNISVSGHVYNNQRIGFKTAKCLLNLGLCTVQDLQDCSVEILEKELGIPAAHLIQKLSWGEDHSPVIPSGAPQSLSDEDSFKKCSSEPEVKKKIEELLTNLLDRLYKDGRKPHTIRLTIRQYSTTNKWFNRESRQCPVPSLLVKRIGSEDMSVKADLISILMKLFRKMINVEVPFHLTLLNICFSNLKDPPASSKESIQFYLSQSSPSLSSNKVFNTTEDRNSENTRMELQGEDSDVLSGERNTRCVQSQLHTPCLPKVSDLQCPSPLLPAGIDYDVFNQLPSDIKEEIFSSQKVRDSTETLWSQGRSELGEKSPYHPKTKISSISLHSGDLGQSTRTLAFSGIAPTNEEPLVERQNPHGEGSSQNHSSQGSKVALPPSVDPKTFSELPAEMQKELLTEWKNQKCASKMHVSKVVTLKGTKKGQASSPGSNSLLRYFKPR</sequence>
<keyword evidence="6" id="KW-1185">Reference proteome</keyword>
<dbReference type="GO" id="GO:0003684">
    <property type="term" value="F:damaged DNA binding"/>
    <property type="evidence" value="ECO:0007669"/>
    <property type="project" value="InterPro"/>
</dbReference>
<dbReference type="PANTHER" id="PTHR46404:SF1">
    <property type="entry name" value="DNA POLYMERASE IOTA"/>
    <property type="match status" value="1"/>
</dbReference>
<dbReference type="GO" id="GO:0019985">
    <property type="term" value="P:translesion synthesis"/>
    <property type="evidence" value="ECO:0007669"/>
    <property type="project" value="TreeGrafter"/>
</dbReference>
<dbReference type="InterPro" id="IPR043502">
    <property type="entry name" value="DNA/RNA_pol_sf"/>
</dbReference>
<dbReference type="Gene3D" id="6.10.250.1630">
    <property type="match status" value="2"/>
</dbReference>
<dbReference type="Pfam" id="PF11799">
    <property type="entry name" value="IMS_C"/>
    <property type="match status" value="1"/>
</dbReference>
<evidence type="ECO:0000256" key="1">
    <source>
        <dbReference type="ARBA" id="ARBA00022634"/>
    </source>
</evidence>
<protein>
    <submittedName>
        <fullName evidence="5">DNA polymerase iota</fullName>
    </submittedName>
</protein>
<feature type="region of interest" description="Disordered" evidence="3">
    <location>
        <begin position="493"/>
        <end position="525"/>
    </location>
</feature>
<dbReference type="InterPro" id="IPR025527">
    <property type="entry name" value="HUWE1/Rev1_UBM"/>
</dbReference>
<dbReference type="PROSITE" id="PS50173">
    <property type="entry name" value="UMUC"/>
    <property type="match status" value="1"/>
</dbReference>
<feature type="compositionally biased region" description="Basic and acidic residues" evidence="3">
    <location>
        <begin position="359"/>
        <end position="368"/>
    </location>
</feature>
<dbReference type="Ensembl" id="ENSLLTT00000013374.1">
    <property type="protein sequence ID" value="ENSLLTP00000012874.1"/>
    <property type="gene ID" value="ENSLLTG00000009837.1"/>
</dbReference>
<dbReference type="SUPFAM" id="SSF56672">
    <property type="entry name" value="DNA/RNA polymerases"/>
    <property type="match status" value="1"/>
</dbReference>
<keyword evidence="2" id="KW-0808">Transferase</keyword>
<dbReference type="Gene3D" id="3.30.1490.100">
    <property type="entry name" value="DNA polymerase, Y-family, little finger domain"/>
    <property type="match status" value="1"/>
</dbReference>
<feature type="domain" description="UmuC" evidence="4">
    <location>
        <begin position="23"/>
        <end position="126"/>
    </location>
</feature>
<feature type="region of interest" description="Disordered" evidence="3">
    <location>
        <begin position="443"/>
        <end position="470"/>
    </location>
</feature>
<organism evidence="5 6">
    <name type="scientific">Laticauda laticaudata</name>
    <name type="common">Blue-ringed sea krait</name>
    <name type="synonym">Blue-lipped sea krait</name>
    <dbReference type="NCBI Taxonomy" id="8630"/>
    <lineage>
        <taxon>Eukaryota</taxon>
        <taxon>Metazoa</taxon>
        <taxon>Chordata</taxon>
        <taxon>Craniata</taxon>
        <taxon>Vertebrata</taxon>
        <taxon>Euteleostomi</taxon>
        <taxon>Lepidosauria</taxon>
        <taxon>Squamata</taxon>
        <taxon>Bifurcata</taxon>
        <taxon>Unidentata</taxon>
        <taxon>Episquamata</taxon>
        <taxon>Toxicofera</taxon>
        <taxon>Serpentes</taxon>
        <taxon>Colubroidea</taxon>
        <taxon>Elapidae</taxon>
        <taxon>Laticaudinae</taxon>
        <taxon>Laticauda</taxon>
    </lineage>
</organism>
<dbReference type="SUPFAM" id="SSF100879">
    <property type="entry name" value="Lesion bypass DNA polymerase (Y-family), little finger domain"/>
    <property type="match status" value="1"/>
</dbReference>
<dbReference type="GeneTree" id="ENSGT00940000159487"/>
<evidence type="ECO:0000259" key="4">
    <source>
        <dbReference type="PROSITE" id="PS50173"/>
    </source>
</evidence>
<evidence type="ECO:0000256" key="3">
    <source>
        <dbReference type="SAM" id="MobiDB-lite"/>
    </source>
</evidence>
<dbReference type="Pfam" id="PF00817">
    <property type="entry name" value="IMS"/>
    <property type="match status" value="1"/>
</dbReference>
<feature type="region of interest" description="Disordered" evidence="3">
    <location>
        <begin position="560"/>
        <end position="581"/>
    </location>
</feature>
<dbReference type="InterPro" id="IPR036775">
    <property type="entry name" value="DNA_pol_Y-fam_lit_finger_sf"/>
</dbReference>
<dbReference type="Pfam" id="PF14377">
    <property type="entry name" value="UBM"/>
    <property type="match status" value="2"/>
</dbReference>
<feature type="compositionally biased region" description="Polar residues" evidence="3">
    <location>
        <begin position="564"/>
        <end position="574"/>
    </location>
</feature>
<keyword evidence="1" id="KW-0237">DNA synthesis</keyword>
<dbReference type="Gene3D" id="1.10.150.20">
    <property type="entry name" value="5' to 3' exonuclease, C-terminal subdomain"/>
    <property type="match status" value="1"/>
</dbReference>
<feature type="region of interest" description="Disordered" evidence="3">
    <location>
        <begin position="353"/>
        <end position="378"/>
    </location>
</feature>